<dbReference type="EMBL" id="CM042049">
    <property type="protein sequence ID" value="KAI3746919.1"/>
    <property type="molecule type" value="Genomic_DNA"/>
</dbReference>
<accession>A0ACB9DJS8</accession>
<organism evidence="1 2">
    <name type="scientific">Arctium lappa</name>
    <name type="common">Greater burdock</name>
    <name type="synonym">Lappa major</name>
    <dbReference type="NCBI Taxonomy" id="4217"/>
    <lineage>
        <taxon>Eukaryota</taxon>
        <taxon>Viridiplantae</taxon>
        <taxon>Streptophyta</taxon>
        <taxon>Embryophyta</taxon>
        <taxon>Tracheophyta</taxon>
        <taxon>Spermatophyta</taxon>
        <taxon>Magnoliopsida</taxon>
        <taxon>eudicotyledons</taxon>
        <taxon>Gunneridae</taxon>
        <taxon>Pentapetalae</taxon>
        <taxon>asterids</taxon>
        <taxon>campanulids</taxon>
        <taxon>Asterales</taxon>
        <taxon>Asteraceae</taxon>
        <taxon>Carduoideae</taxon>
        <taxon>Cardueae</taxon>
        <taxon>Arctiinae</taxon>
        <taxon>Arctium</taxon>
    </lineage>
</organism>
<protein>
    <submittedName>
        <fullName evidence="1">Uncharacterized protein</fullName>
    </submittedName>
</protein>
<comment type="caution">
    <text evidence="1">The sequence shown here is derived from an EMBL/GenBank/DDBJ whole genome shotgun (WGS) entry which is preliminary data.</text>
</comment>
<evidence type="ECO:0000313" key="2">
    <source>
        <dbReference type="Proteomes" id="UP001055879"/>
    </source>
</evidence>
<keyword evidence="2" id="KW-1185">Reference proteome</keyword>
<reference evidence="2" key="1">
    <citation type="journal article" date="2022" name="Mol. Ecol. Resour.">
        <title>The genomes of chicory, endive, great burdock and yacon provide insights into Asteraceae palaeo-polyploidization history and plant inulin production.</title>
        <authorList>
            <person name="Fan W."/>
            <person name="Wang S."/>
            <person name="Wang H."/>
            <person name="Wang A."/>
            <person name="Jiang F."/>
            <person name="Liu H."/>
            <person name="Zhao H."/>
            <person name="Xu D."/>
            <person name="Zhang Y."/>
        </authorList>
    </citation>
    <scope>NUCLEOTIDE SEQUENCE [LARGE SCALE GENOMIC DNA]</scope>
    <source>
        <strain evidence="2">cv. Niubang</strain>
    </source>
</reference>
<gene>
    <name evidence="1" type="ORF">L6452_09361</name>
</gene>
<sequence length="134" mass="14725">MSSSNESIEVLASLATNLHVSDNIAGEVFVEVTRDSLVQHVEVLGPDDFSESSMSPYNKQFNSPNRDGGTTLQNRKHIIIKDRNKTSIGKKPRAEEPKNYGDGTFKEDKLFTYDSDATFTFAPEAGPATQVSLV</sequence>
<dbReference type="Proteomes" id="UP001055879">
    <property type="component" value="Linkage Group LG03"/>
</dbReference>
<reference evidence="1 2" key="2">
    <citation type="journal article" date="2022" name="Mol. Ecol. Resour.">
        <title>The genomes of chicory, endive, great burdock and yacon provide insights into Asteraceae paleo-polyploidization history and plant inulin production.</title>
        <authorList>
            <person name="Fan W."/>
            <person name="Wang S."/>
            <person name="Wang H."/>
            <person name="Wang A."/>
            <person name="Jiang F."/>
            <person name="Liu H."/>
            <person name="Zhao H."/>
            <person name="Xu D."/>
            <person name="Zhang Y."/>
        </authorList>
    </citation>
    <scope>NUCLEOTIDE SEQUENCE [LARGE SCALE GENOMIC DNA]</scope>
    <source>
        <strain evidence="2">cv. Niubang</strain>
    </source>
</reference>
<evidence type="ECO:0000313" key="1">
    <source>
        <dbReference type="EMBL" id="KAI3746919.1"/>
    </source>
</evidence>
<proteinExistence type="predicted"/>
<name>A0ACB9DJS8_ARCLA</name>